<dbReference type="RefSeq" id="XP_005773900.1">
    <property type="nucleotide sequence ID" value="XM_005773843.1"/>
</dbReference>
<dbReference type="SUPFAM" id="SSF49785">
    <property type="entry name" value="Galactose-binding domain-like"/>
    <property type="match status" value="1"/>
</dbReference>
<evidence type="ECO:0000256" key="2">
    <source>
        <dbReference type="ARBA" id="ARBA00022803"/>
    </source>
</evidence>
<dbReference type="HOGENOM" id="CLU_1411170_0_0_1"/>
<reference evidence="4" key="1">
    <citation type="journal article" date="2013" name="Nature">
        <title>Pan genome of the phytoplankton Emiliania underpins its global distribution.</title>
        <authorList>
            <person name="Read B.A."/>
            <person name="Kegel J."/>
            <person name="Klute M.J."/>
            <person name="Kuo A."/>
            <person name="Lefebvre S.C."/>
            <person name="Maumus F."/>
            <person name="Mayer C."/>
            <person name="Miller J."/>
            <person name="Monier A."/>
            <person name="Salamov A."/>
            <person name="Young J."/>
            <person name="Aguilar M."/>
            <person name="Claverie J.M."/>
            <person name="Frickenhaus S."/>
            <person name="Gonzalez K."/>
            <person name="Herman E.K."/>
            <person name="Lin Y.C."/>
            <person name="Napier J."/>
            <person name="Ogata H."/>
            <person name="Sarno A.F."/>
            <person name="Shmutz J."/>
            <person name="Schroeder D."/>
            <person name="de Vargas C."/>
            <person name="Verret F."/>
            <person name="von Dassow P."/>
            <person name="Valentin K."/>
            <person name="Van de Peer Y."/>
            <person name="Wheeler G."/>
            <person name="Dacks J.B."/>
            <person name="Delwiche C.F."/>
            <person name="Dyhrman S.T."/>
            <person name="Glockner G."/>
            <person name="John U."/>
            <person name="Richards T."/>
            <person name="Worden A.Z."/>
            <person name="Zhang X."/>
            <person name="Grigoriev I.V."/>
            <person name="Allen A.E."/>
            <person name="Bidle K."/>
            <person name="Borodovsky M."/>
            <person name="Bowler C."/>
            <person name="Brownlee C."/>
            <person name="Cock J.M."/>
            <person name="Elias M."/>
            <person name="Gladyshev V.N."/>
            <person name="Groth M."/>
            <person name="Guda C."/>
            <person name="Hadaegh A."/>
            <person name="Iglesias-Rodriguez M.D."/>
            <person name="Jenkins J."/>
            <person name="Jones B.M."/>
            <person name="Lawson T."/>
            <person name="Leese F."/>
            <person name="Lindquist E."/>
            <person name="Lobanov A."/>
            <person name="Lomsadze A."/>
            <person name="Malik S.B."/>
            <person name="Marsh M.E."/>
            <person name="Mackinder L."/>
            <person name="Mock T."/>
            <person name="Mueller-Roeber B."/>
            <person name="Pagarete A."/>
            <person name="Parker M."/>
            <person name="Probert I."/>
            <person name="Quesneville H."/>
            <person name="Raines C."/>
            <person name="Rensing S.A."/>
            <person name="Riano-Pachon D.M."/>
            <person name="Richier S."/>
            <person name="Rokitta S."/>
            <person name="Shiraiwa Y."/>
            <person name="Soanes D.M."/>
            <person name="van der Giezen M."/>
            <person name="Wahlund T.M."/>
            <person name="Williams B."/>
            <person name="Wilson W."/>
            <person name="Wolfe G."/>
            <person name="Wurch L.L."/>
        </authorList>
    </citation>
    <scope>NUCLEOTIDE SEQUENCE</scope>
</reference>
<sequence length="193" mass="21513">MEKFERALRDANECVRLQPTWAKGYSRQAAAFLSMGDLQAARDACMRGLCPSFPRGEWSLGLDLEPENSQDSSLFDKQAPVSDLSYADSTTGRPWAECGQYTSQWWGVDLGSEVYVRYVRLQNRNDCCAERLTDVDIYLGSTAETYTGNALVKSDVSVLSNVMLEVEINALGRYIYLNRPSAAGLTVCKFYVG</sequence>
<keyword evidence="4" id="KW-1185">Reference proteome</keyword>
<accession>A0A0D3JD86</accession>
<dbReference type="Proteomes" id="UP000013827">
    <property type="component" value="Unassembled WGS sequence"/>
</dbReference>
<evidence type="ECO:0000256" key="1">
    <source>
        <dbReference type="ARBA" id="ARBA00022737"/>
    </source>
</evidence>
<protein>
    <recommendedName>
        <fullName evidence="5">F5/8 type C domain-containing protein</fullName>
    </recommendedName>
</protein>
<dbReference type="PaxDb" id="2903-EOD21471"/>
<reference evidence="3" key="2">
    <citation type="submission" date="2024-10" db="UniProtKB">
        <authorList>
            <consortium name="EnsemblProtists"/>
        </authorList>
    </citation>
    <scope>IDENTIFICATION</scope>
</reference>
<dbReference type="GeneID" id="17267013"/>
<dbReference type="AlphaFoldDB" id="A0A0D3JD86"/>
<dbReference type="KEGG" id="ehx:EMIHUDRAFT_241153"/>
<dbReference type="EnsemblProtists" id="EOD21471">
    <property type="protein sequence ID" value="EOD21471"/>
    <property type="gene ID" value="EMIHUDRAFT_241153"/>
</dbReference>
<dbReference type="SUPFAM" id="SSF48452">
    <property type="entry name" value="TPR-like"/>
    <property type="match status" value="1"/>
</dbReference>
<dbReference type="GO" id="GO:0051879">
    <property type="term" value="F:Hsp90 protein binding"/>
    <property type="evidence" value="ECO:0007669"/>
    <property type="project" value="TreeGrafter"/>
</dbReference>
<dbReference type="InterPro" id="IPR008979">
    <property type="entry name" value="Galactose-bd-like_sf"/>
</dbReference>
<proteinExistence type="predicted"/>
<keyword evidence="2" id="KW-0802">TPR repeat</keyword>
<dbReference type="eggNOG" id="ENOG502SKIG">
    <property type="taxonomic scope" value="Eukaryota"/>
</dbReference>
<keyword evidence="1" id="KW-0677">Repeat</keyword>
<evidence type="ECO:0000313" key="4">
    <source>
        <dbReference type="Proteomes" id="UP000013827"/>
    </source>
</evidence>
<dbReference type="Gene3D" id="2.60.120.260">
    <property type="entry name" value="Galactose-binding domain-like"/>
    <property type="match status" value="1"/>
</dbReference>
<evidence type="ECO:0000313" key="3">
    <source>
        <dbReference type="EnsemblProtists" id="EOD21471"/>
    </source>
</evidence>
<dbReference type="Pfam" id="PF22633">
    <property type="entry name" value="F5_F8_type_C_2"/>
    <property type="match status" value="1"/>
</dbReference>
<dbReference type="PANTHER" id="PTHR22904:SF523">
    <property type="entry name" value="STRESS-INDUCED-PHOSPHOPROTEIN 1"/>
    <property type="match status" value="1"/>
</dbReference>
<organism evidence="3 4">
    <name type="scientific">Emiliania huxleyi (strain CCMP1516)</name>
    <dbReference type="NCBI Taxonomy" id="280463"/>
    <lineage>
        <taxon>Eukaryota</taxon>
        <taxon>Haptista</taxon>
        <taxon>Haptophyta</taxon>
        <taxon>Prymnesiophyceae</taxon>
        <taxon>Isochrysidales</taxon>
        <taxon>Noelaerhabdaceae</taxon>
        <taxon>Emiliania</taxon>
    </lineage>
</organism>
<dbReference type="InterPro" id="IPR011990">
    <property type="entry name" value="TPR-like_helical_dom_sf"/>
</dbReference>
<dbReference type="PANTHER" id="PTHR22904">
    <property type="entry name" value="TPR REPEAT CONTAINING PROTEIN"/>
    <property type="match status" value="1"/>
</dbReference>
<dbReference type="STRING" id="2903.R1EER1"/>
<name>A0A0D3JD86_EMIH1</name>
<evidence type="ECO:0008006" key="5">
    <source>
        <dbReference type="Google" id="ProtNLM"/>
    </source>
</evidence>
<dbReference type="Gene3D" id="1.25.40.10">
    <property type="entry name" value="Tetratricopeptide repeat domain"/>
    <property type="match status" value="1"/>
</dbReference>